<reference evidence="2" key="1">
    <citation type="journal article" date="2015" name="Nature">
        <title>Complex archaea that bridge the gap between prokaryotes and eukaryotes.</title>
        <authorList>
            <person name="Spang A."/>
            <person name="Saw J.H."/>
            <person name="Jorgensen S.L."/>
            <person name="Zaremba-Niedzwiedzka K."/>
            <person name="Martijn J."/>
            <person name="Lind A.E."/>
            <person name="van Eijk R."/>
            <person name="Schleper C."/>
            <person name="Guy L."/>
            <person name="Ettema T.J."/>
        </authorList>
    </citation>
    <scope>NUCLEOTIDE SEQUENCE</scope>
</reference>
<sequence>MPDNMLIEKPEPLKPETSTPKVEKKFKPEDMKKDVIKWVTDSRTFYADRFKMVDEYVKRYEAKRSISGLMGWGDDPKASPKDSPWKDCSDVGIPLEAFTIEGLLPRFLKVCYGSKPIVWVRGETDDDLEQAKVVQEALNFQVTKKIKIYRRMKNVFKNVVMQGDGFAKCVWEEEYKIINKVVYYVVNPETGELYLNPETNEPITVTNDADIPPVNEQGMPQVKVKQILSERKKIYDNPKIYSRNIKQIIIPKDANTPEIDDLDWICDTYERTIDWCKRRVGDEDEGKFNARAVREMEEDLQTKNPSRENHNFSKILISEWHGRYDVNDDGMEEEVIVFIGSTDLMGKATQESIESSKLLGWMISPYPKRPFFHYQIIPMDDSFYGKGVPEFLIGIRNLVDAIFNQMLDRGSITNNPPTIVPPGHDPDENPFGPGAQWVSDNPLAYRVLELPKSEQIEFKKMEFLLALVQKLFGTTDFTPPPQMGAQRTATGIMTIVSEGNIKFDDMIRALQDVNEDLYDFIVQLNADLIEDEFVFMVTGQENPFKKINKKGWVGNFDFEAVGNSININREIEQNRATIAYRTGMESFGKNPAITPSVMLTLTDNFFTSIDMRNIKLPTIDEIQQQRVKEMAMAIQENERMNLEKGQRGQTQRGQSQR</sequence>
<gene>
    <name evidence="2" type="ORF">LCGC14_1653680</name>
</gene>
<feature type="region of interest" description="Disordered" evidence="1">
    <location>
        <begin position="1"/>
        <end position="21"/>
    </location>
</feature>
<evidence type="ECO:0000313" key="2">
    <source>
        <dbReference type="EMBL" id="KKM19627.1"/>
    </source>
</evidence>
<organism evidence="2">
    <name type="scientific">marine sediment metagenome</name>
    <dbReference type="NCBI Taxonomy" id="412755"/>
    <lineage>
        <taxon>unclassified sequences</taxon>
        <taxon>metagenomes</taxon>
        <taxon>ecological metagenomes</taxon>
    </lineage>
</organism>
<feature type="compositionally biased region" description="Basic and acidic residues" evidence="1">
    <location>
        <begin position="1"/>
        <end position="14"/>
    </location>
</feature>
<proteinExistence type="predicted"/>
<evidence type="ECO:0000256" key="1">
    <source>
        <dbReference type="SAM" id="MobiDB-lite"/>
    </source>
</evidence>
<name>A0A0F9HWV1_9ZZZZ</name>
<comment type="caution">
    <text evidence="2">The sequence shown here is derived from an EMBL/GenBank/DDBJ whole genome shotgun (WGS) entry which is preliminary data.</text>
</comment>
<evidence type="ECO:0008006" key="3">
    <source>
        <dbReference type="Google" id="ProtNLM"/>
    </source>
</evidence>
<dbReference type="Pfam" id="PF23899">
    <property type="entry name" value="SU10_portal"/>
    <property type="match status" value="1"/>
</dbReference>
<feature type="region of interest" description="Disordered" evidence="1">
    <location>
        <begin position="638"/>
        <end position="657"/>
    </location>
</feature>
<dbReference type="EMBL" id="LAZR01013943">
    <property type="protein sequence ID" value="KKM19627.1"/>
    <property type="molecule type" value="Genomic_DNA"/>
</dbReference>
<accession>A0A0F9HWV1</accession>
<protein>
    <recommendedName>
        <fullName evidence="3">Portal protein</fullName>
    </recommendedName>
</protein>
<feature type="compositionally biased region" description="Low complexity" evidence="1">
    <location>
        <begin position="647"/>
        <end position="657"/>
    </location>
</feature>
<dbReference type="InterPro" id="IPR056909">
    <property type="entry name" value="SU10_portal"/>
</dbReference>
<dbReference type="AlphaFoldDB" id="A0A0F9HWV1"/>